<dbReference type="Pfam" id="PF01938">
    <property type="entry name" value="TRAM"/>
    <property type="match status" value="1"/>
</dbReference>
<dbReference type="SFLD" id="SFLDG01061">
    <property type="entry name" value="methylthiotransferase"/>
    <property type="match status" value="1"/>
</dbReference>
<dbReference type="GO" id="GO:0008234">
    <property type="term" value="F:cysteine-type peptidase activity"/>
    <property type="evidence" value="ECO:0007669"/>
    <property type="project" value="InterPro"/>
</dbReference>
<dbReference type="PROSITE" id="PS01278">
    <property type="entry name" value="MTTASE_RADICAL"/>
    <property type="match status" value="1"/>
</dbReference>
<gene>
    <name evidence="13" type="ORF">YQE_12748</name>
</gene>
<keyword evidence="7" id="KW-0479">Metal-binding</keyword>
<dbReference type="InterPro" id="IPR006638">
    <property type="entry name" value="Elp3/MiaA/NifB-like_rSAM"/>
</dbReference>
<dbReference type="Gene3D" id="3.40.395.10">
    <property type="entry name" value="Adenoviral Proteinase, Chain A"/>
    <property type="match status" value="1"/>
</dbReference>
<dbReference type="Gene3D" id="3.40.50.12160">
    <property type="entry name" value="Methylthiotransferase, N-terminal domain"/>
    <property type="match status" value="1"/>
</dbReference>
<dbReference type="InterPro" id="IPR005839">
    <property type="entry name" value="Methylthiotransferase"/>
</dbReference>
<keyword evidence="4" id="KW-0004">4Fe-4S</keyword>
<proteinExistence type="inferred from homology"/>
<keyword evidence="5" id="KW-0645">Protease</keyword>
<organism evidence="13">
    <name type="scientific">Dendroctonus ponderosae</name>
    <name type="common">Mountain pine beetle</name>
    <dbReference type="NCBI Taxonomy" id="77166"/>
    <lineage>
        <taxon>Eukaryota</taxon>
        <taxon>Metazoa</taxon>
        <taxon>Ecdysozoa</taxon>
        <taxon>Arthropoda</taxon>
        <taxon>Hexapoda</taxon>
        <taxon>Insecta</taxon>
        <taxon>Pterygota</taxon>
        <taxon>Neoptera</taxon>
        <taxon>Endopterygota</taxon>
        <taxon>Coleoptera</taxon>
        <taxon>Polyphaga</taxon>
        <taxon>Cucujiformia</taxon>
        <taxon>Curculionidae</taxon>
        <taxon>Scolytinae</taxon>
        <taxon>Dendroctonus</taxon>
    </lineage>
</organism>
<comment type="cofactor">
    <cofactor evidence="1">
        <name>[4Fe-4S] cluster</name>
        <dbReference type="ChEBI" id="CHEBI:49883"/>
    </cofactor>
</comment>
<dbReference type="Pfam" id="PF04055">
    <property type="entry name" value="Radical_SAM"/>
    <property type="match status" value="1"/>
</dbReference>
<dbReference type="InterPro" id="IPR013848">
    <property type="entry name" value="Methylthiotransferase_N"/>
</dbReference>
<dbReference type="SFLD" id="SFLDF00413">
    <property type="entry name" value="CDK5RAP1"/>
    <property type="match status" value="1"/>
</dbReference>
<evidence type="ECO:0000256" key="8">
    <source>
        <dbReference type="ARBA" id="ARBA00022801"/>
    </source>
</evidence>
<keyword evidence="8" id="KW-0378">Hydrolase</keyword>
<dbReference type="FunFam" id="3.80.30.20:FF:000003">
    <property type="entry name" value="CDK5 regulatory subunit-associated protein 1"/>
    <property type="match status" value="1"/>
</dbReference>
<evidence type="ECO:0000256" key="6">
    <source>
        <dbReference type="ARBA" id="ARBA00022691"/>
    </source>
</evidence>
<dbReference type="InterPro" id="IPR038135">
    <property type="entry name" value="Methylthiotransferase_N_sf"/>
</dbReference>
<dbReference type="NCBIfam" id="TIGR01574">
    <property type="entry name" value="miaB-methiolase"/>
    <property type="match status" value="1"/>
</dbReference>
<evidence type="ECO:0000256" key="7">
    <source>
        <dbReference type="ARBA" id="ARBA00022723"/>
    </source>
</evidence>
<dbReference type="GO" id="GO:0051539">
    <property type="term" value="F:4 iron, 4 sulfur cluster binding"/>
    <property type="evidence" value="ECO:0007669"/>
    <property type="project" value="UniProtKB-KW"/>
</dbReference>
<evidence type="ECO:0000256" key="9">
    <source>
        <dbReference type="ARBA" id="ARBA00023004"/>
    </source>
</evidence>
<dbReference type="NCBIfam" id="TIGR00089">
    <property type="entry name" value="MiaB/RimO family radical SAM methylthiotransferase"/>
    <property type="match status" value="1"/>
</dbReference>
<dbReference type="Pfam" id="PF00919">
    <property type="entry name" value="UPF0004"/>
    <property type="match status" value="1"/>
</dbReference>
<dbReference type="OMA" id="QANICKN"/>
<dbReference type="GO" id="GO:0060255">
    <property type="term" value="P:regulation of macromolecule metabolic process"/>
    <property type="evidence" value="ECO:0007669"/>
    <property type="project" value="UniProtKB-ARBA"/>
</dbReference>
<dbReference type="AlphaFoldDB" id="N6SZB8"/>
<evidence type="ECO:0000256" key="10">
    <source>
        <dbReference type="ARBA" id="ARBA00023014"/>
    </source>
</evidence>
<protein>
    <recommendedName>
        <fullName evidence="12">CDK5RAP1-like protein</fullName>
    </recommendedName>
</protein>
<dbReference type="HAMAP" id="MF_01864">
    <property type="entry name" value="tRNA_metthiotr_MiaB"/>
    <property type="match status" value="1"/>
</dbReference>
<dbReference type="SUPFAM" id="SSF102114">
    <property type="entry name" value="Radical SAM enzymes"/>
    <property type="match status" value="1"/>
</dbReference>
<dbReference type="Gene3D" id="3.80.30.20">
    <property type="entry name" value="tm_1862 like domain"/>
    <property type="match status" value="1"/>
</dbReference>
<keyword evidence="9" id="KW-0408">Iron</keyword>
<evidence type="ECO:0000256" key="4">
    <source>
        <dbReference type="ARBA" id="ARBA00022485"/>
    </source>
</evidence>
<dbReference type="OrthoDB" id="190098at2759"/>
<dbReference type="GO" id="GO:0046872">
    <property type="term" value="F:metal ion binding"/>
    <property type="evidence" value="ECO:0007669"/>
    <property type="project" value="UniProtKB-KW"/>
</dbReference>
<dbReference type="InterPro" id="IPR006463">
    <property type="entry name" value="MiaB_methiolase"/>
</dbReference>
<keyword evidence="6" id="KW-0949">S-adenosyl-L-methionine</keyword>
<dbReference type="PROSITE" id="PS50926">
    <property type="entry name" value="TRAM"/>
    <property type="match status" value="1"/>
</dbReference>
<dbReference type="SFLD" id="SFLDF00273">
    <property type="entry name" value="(dimethylallyl)adenosine_tRNA"/>
    <property type="match status" value="1"/>
</dbReference>
<comment type="similarity">
    <text evidence="2">Belongs to the peptidase C48 family.</text>
</comment>
<name>N6SZB8_DENPD</name>
<reference evidence="13" key="1">
    <citation type="journal article" date="2013" name="Genome Biol.">
        <title>Draft genome of the mountain pine beetle, Dendroctonus ponderosae Hopkins, a major forest pest.</title>
        <authorList>
            <person name="Keeling C.I."/>
            <person name="Yuen M.M."/>
            <person name="Liao N.Y."/>
            <person name="Docking T.R."/>
            <person name="Chan S.K."/>
            <person name="Taylor G.A."/>
            <person name="Palmquist D.L."/>
            <person name="Jackman S.D."/>
            <person name="Nguyen A."/>
            <person name="Li M."/>
            <person name="Henderson H."/>
            <person name="Janes J.K."/>
            <person name="Zhao Y."/>
            <person name="Pandoh P."/>
            <person name="Moore R."/>
            <person name="Sperling F.A."/>
            <person name="Huber D.P."/>
            <person name="Birol I."/>
            <person name="Jones S.J."/>
            <person name="Bohlmann J."/>
        </authorList>
    </citation>
    <scope>NUCLEOTIDE SEQUENCE</scope>
</reference>
<dbReference type="GO" id="GO:0006508">
    <property type="term" value="P:proteolysis"/>
    <property type="evidence" value="ECO:0007669"/>
    <property type="project" value="UniProtKB-KW"/>
</dbReference>
<dbReference type="GO" id="GO:0005739">
    <property type="term" value="C:mitochondrion"/>
    <property type="evidence" value="ECO:0007669"/>
    <property type="project" value="TreeGrafter"/>
</dbReference>
<evidence type="ECO:0000256" key="11">
    <source>
        <dbReference type="ARBA" id="ARBA00053923"/>
    </source>
</evidence>
<dbReference type="InterPro" id="IPR002792">
    <property type="entry name" value="TRAM_dom"/>
</dbReference>
<evidence type="ECO:0000256" key="5">
    <source>
        <dbReference type="ARBA" id="ARBA00022670"/>
    </source>
</evidence>
<dbReference type="SMART" id="SM00729">
    <property type="entry name" value="Elp3"/>
    <property type="match status" value="1"/>
</dbReference>
<dbReference type="PANTHER" id="PTHR43020">
    <property type="entry name" value="CDK5 REGULATORY SUBUNIT-ASSOCIATED PROTEIN 1"/>
    <property type="match status" value="1"/>
</dbReference>
<sequence>MNSNVTVLSYNESLLRKSDVDLLKGPHWLNDTIISFYFEYLDADFFKGNDLYLFVSPEVTQCIKLCHQSEIAIFLEPLLQEKRPSFIFFALNDNEQTEYSGGSHWSLLAYSCPEKMMFHYDSSHGSNENQAMDLAEKVLKFFQLPIAGRFEEAPTLQQNNGYDCGIHVLCNTEQLASYAGHYGKLRGCPKVTPEQVQSKRWDILSIIEKLRATTRPGAFCNQAPAQDGGQGAPATTAEFRNKLLKGPNLKDFFKDEHLKQQDHLPDEEVVPYLIQSMTYGENRKVFFEVYGCQMNVSDTEVIWSILQNSHYKKTDDIQEADVILIVTCAIRESAEERIWGRLESLKGIRRTRSKTRPNLKIGILGCMAERLKQKVLETDKSVDLVVGPDAYRDLPRLLALTANDQKSINVQLSFDETYADITPIRLNENSVSAFVSIMRGCDNMCTYCIVPFTRGRERSRPVSSILKEVEHLSQNGVKEITLLGQNVNSYRDTSEIDSTENVTSLAKGFKTVYKLKKGGLRFADLLHRVSELNPEMRVRFTSPHPKDFPDEVIEVIRNQANICKNLHMPAQSGNSAVLERMRRGYTREAYLELVAHIRNRIPDVALTSDFICGFCSETDEEFEDTITLMEEVKYHSAFVFPYSMREKTTAHRRFKDDVPQEVKMQRLQRMIEVYRRHSYALNCSEIGNTHLVLVEGLSKRSDQCFQGRNNNNVKVILPGTDPIPAKNGQYMKLLKPGDYVAVHINAASSQVLKGIPLYYTGLQEFYEKHDWHHAADRFSLPFQG</sequence>
<comment type="similarity">
    <text evidence="3">Belongs to the methylthiotransferase family. MiaB subfamily.</text>
</comment>
<dbReference type="HOGENOM" id="CLU_018697_2_1_1"/>
<dbReference type="InterPro" id="IPR007197">
    <property type="entry name" value="rSAM"/>
</dbReference>
<dbReference type="SUPFAM" id="SSF54001">
    <property type="entry name" value="Cysteine proteinases"/>
    <property type="match status" value="1"/>
</dbReference>
<dbReference type="GO" id="GO:0005829">
    <property type="term" value="C:cytosol"/>
    <property type="evidence" value="ECO:0007669"/>
    <property type="project" value="TreeGrafter"/>
</dbReference>
<dbReference type="Pfam" id="PF02902">
    <property type="entry name" value="Peptidase_C48"/>
    <property type="match status" value="1"/>
</dbReference>
<dbReference type="FunFam" id="3.40.50.12160:FF:000003">
    <property type="entry name" value="CDK5 regulatory subunit-associated protein 1"/>
    <property type="match status" value="1"/>
</dbReference>
<accession>N6SZB8</accession>
<dbReference type="InterPro" id="IPR038765">
    <property type="entry name" value="Papain-like_cys_pep_sf"/>
</dbReference>
<dbReference type="InterPro" id="IPR023404">
    <property type="entry name" value="rSAM_horseshoe"/>
</dbReference>
<dbReference type="PROSITE" id="PS51449">
    <property type="entry name" value="MTTASE_N"/>
    <property type="match status" value="1"/>
</dbReference>
<dbReference type="InterPro" id="IPR020612">
    <property type="entry name" value="Methylthiotransferase_CS"/>
</dbReference>
<dbReference type="InterPro" id="IPR058240">
    <property type="entry name" value="rSAM_sf"/>
</dbReference>
<dbReference type="PANTHER" id="PTHR43020:SF2">
    <property type="entry name" value="MITOCHONDRIAL TRNA METHYLTHIOTRANSFERASE CDK5RAP1"/>
    <property type="match status" value="1"/>
</dbReference>
<dbReference type="PROSITE" id="PS51918">
    <property type="entry name" value="RADICAL_SAM"/>
    <property type="match status" value="1"/>
</dbReference>
<dbReference type="PROSITE" id="PS50600">
    <property type="entry name" value="ULP_PROTEASE"/>
    <property type="match status" value="1"/>
</dbReference>
<evidence type="ECO:0000256" key="12">
    <source>
        <dbReference type="ARBA" id="ARBA00074452"/>
    </source>
</evidence>
<evidence type="ECO:0000256" key="2">
    <source>
        <dbReference type="ARBA" id="ARBA00005234"/>
    </source>
</evidence>
<evidence type="ECO:0000256" key="3">
    <source>
        <dbReference type="ARBA" id="ARBA00009815"/>
    </source>
</evidence>
<keyword evidence="10" id="KW-0411">Iron-sulfur</keyword>
<dbReference type="GO" id="GO:0080090">
    <property type="term" value="P:regulation of primary metabolic process"/>
    <property type="evidence" value="ECO:0007669"/>
    <property type="project" value="UniProtKB-ARBA"/>
</dbReference>
<dbReference type="SFLD" id="SFLDS00029">
    <property type="entry name" value="Radical_SAM"/>
    <property type="match status" value="1"/>
</dbReference>
<dbReference type="SFLD" id="SFLDG01082">
    <property type="entry name" value="B12-binding_domain_containing"/>
    <property type="match status" value="1"/>
</dbReference>
<evidence type="ECO:0000313" key="13">
    <source>
        <dbReference type="EMBL" id="ENN70573.1"/>
    </source>
</evidence>
<dbReference type="GO" id="GO:0035597">
    <property type="term" value="F:tRNA-2-methylthio-N(6)-dimethylallyladenosine(37) synthase activity"/>
    <property type="evidence" value="ECO:0007669"/>
    <property type="project" value="TreeGrafter"/>
</dbReference>
<comment type="function">
    <text evidence="11">Potential regulator of CDK5 activity.</text>
</comment>
<dbReference type="EMBL" id="KB741291">
    <property type="protein sequence ID" value="ENN70573.1"/>
    <property type="molecule type" value="Genomic_DNA"/>
</dbReference>
<feature type="non-terminal residue" evidence="13">
    <location>
        <position position="1"/>
    </location>
</feature>
<dbReference type="InterPro" id="IPR003653">
    <property type="entry name" value="Peptidase_C48_C"/>
</dbReference>
<evidence type="ECO:0000256" key="1">
    <source>
        <dbReference type="ARBA" id="ARBA00001966"/>
    </source>
</evidence>